<dbReference type="PANTHER" id="PTHR43312">
    <property type="entry name" value="D-THREO-ALDOSE 1-DEHYDROGENASE"/>
    <property type="match status" value="1"/>
</dbReference>
<gene>
    <name evidence="5" type="ORF">DES36_101210</name>
</gene>
<evidence type="ECO:0000256" key="3">
    <source>
        <dbReference type="ARBA" id="ARBA00023014"/>
    </source>
</evidence>
<dbReference type="PROSITE" id="PS00198">
    <property type="entry name" value="4FE4S_FER_1"/>
    <property type="match status" value="1"/>
</dbReference>
<dbReference type="CDD" id="cd19096">
    <property type="entry name" value="AKR_Fe-S_oxidoreductase"/>
    <property type="match status" value="1"/>
</dbReference>
<dbReference type="Pfam" id="PF00248">
    <property type="entry name" value="Aldo_ket_red"/>
    <property type="match status" value="1"/>
</dbReference>
<dbReference type="Proteomes" id="UP000253490">
    <property type="component" value="Unassembled WGS sequence"/>
</dbReference>
<protein>
    <recommendedName>
        <fullName evidence="4">4Fe-4S ferredoxin-type domain-containing protein</fullName>
    </recommendedName>
</protein>
<feature type="domain" description="4Fe-4S ferredoxin-type" evidence="4">
    <location>
        <begin position="336"/>
        <end position="369"/>
    </location>
</feature>
<evidence type="ECO:0000256" key="1">
    <source>
        <dbReference type="ARBA" id="ARBA00022723"/>
    </source>
</evidence>
<evidence type="ECO:0000313" key="6">
    <source>
        <dbReference type="Proteomes" id="UP000253490"/>
    </source>
</evidence>
<dbReference type="GO" id="GO:0046872">
    <property type="term" value="F:metal ion binding"/>
    <property type="evidence" value="ECO:0007669"/>
    <property type="project" value="UniProtKB-KW"/>
</dbReference>
<name>A0A366IFL9_9FIRM</name>
<dbReference type="InterPro" id="IPR017900">
    <property type="entry name" value="4Fe4S_Fe_S_CS"/>
</dbReference>
<comment type="caution">
    <text evidence="5">The sequence shown here is derived from an EMBL/GenBank/DDBJ whole genome shotgun (WGS) entry which is preliminary data.</text>
</comment>
<dbReference type="RefSeq" id="WP_113919362.1">
    <property type="nucleotide sequence ID" value="NZ_QNRX01000001.1"/>
</dbReference>
<dbReference type="EMBL" id="QNRX01000001">
    <property type="protein sequence ID" value="RBP70153.1"/>
    <property type="molecule type" value="Genomic_DNA"/>
</dbReference>
<dbReference type="Gene3D" id="3.20.20.100">
    <property type="entry name" value="NADP-dependent oxidoreductase domain"/>
    <property type="match status" value="1"/>
</dbReference>
<dbReference type="InterPro" id="IPR023210">
    <property type="entry name" value="NADP_OxRdtase_dom"/>
</dbReference>
<dbReference type="InterPro" id="IPR017896">
    <property type="entry name" value="4Fe4S_Fe-S-bd"/>
</dbReference>
<dbReference type="SUPFAM" id="SSF51430">
    <property type="entry name" value="NAD(P)-linked oxidoreductase"/>
    <property type="match status" value="1"/>
</dbReference>
<keyword evidence="3" id="KW-0411">Iron-sulfur</keyword>
<dbReference type="AlphaFoldDB" id="A0A366IFL9"/>
<dbReference type="InterPro" id="IPR036812">
    <property type="entry name" value="NAD(P)_OxRdtase_dom_sf"/>
</dbReference>
<reference evidence="5 6" key="1">
    <citation type="submission" date="2018-06" db="EMBL/GenBank/DDBJ databases">
        <title>Genomic Encyclopedia of Type Strains, Phase IV (KMG-IV): sequencing the most valuable type-strain genomes for metagenomic binning, comparative biology and taxonomic classification.</title>
        <authorList>
            <person name="Goeker M."/>
        </authorList>
    </citation>
    <scope>NUCLEOTIDE SEQUENCE [LARGE SCALE GENOMIC DNA]</scope>
    <source>
        <strain evidence="5 6">DSM 22112</strain>
    </source>
</reference>
<evidence type="ECO:0000259" key="4">
    <source>
        <dbReference type="PROSITE" id="PS51379"/>
    </source>
</evidence>
<dbReference type="GO" id="GO:0051536">
    <property type="term" value="F:iron-sulfur cluster binding"/>
    <property type="evidence" value="ECO:0007669"/>
    <property type="project" value="UniProtKB-KW"/>
</dbReference>
<dbReference type="InterPro" id="IPR053135">
    <property type="entry name" value="AKR2_Oxidoreductase"/>
</dbReference>
<dbReference type="PANTHER" id="PTHR43312:SF2">
    <property type="entry name" value="OXIDOREDUCTASE"/>
    <property type="match status" value="1"/>
</dbReference>
<keyword evidence="2" id="KW-0408">Iron</keyword>
<evidence type="ECO:0000313" key="5">
    <source>
        <dbReference type="EMBL" id="RBP70153.1"/>
    </source>
</evidence>
<proteinExistence type="predicted"/>
<dbReference type="Pfam" id="PF13534">
    <property type="entry name" value="Fer4_17"/>
    <property type="match status" value="1"/>
</dbReference>
<keyword evidence="1" id="KW-0479">Metal-binding</keyword>
<sequence>MIYRDLCNEKVSQLGFGCMRFPTLDEDPRQIDKEKSSAMLKEAIDKGVNYLDTAWPYHGEMSELFVGEFLKENNLREEIYLTTKSPVWLCKTYDDFGLYLDKQLEKLQTNYIDFYLLHALDAGRWQKLKEQNIQDFIIEAKGSGKVKHLGFSFHDSLDLFKEICDSNLFDFCQIQLNYMDVNYQAGLEGLQYAHSRGIPVIIMEPLKGGKLAFKIKGVLKEIWDKHGVEASPAQLALKFLYNLPEVNLVLSGMSTMEQVLENIDTSSAANIRDLSSKEEALIKDIKKYIEEKTKVNCTACKYCIDCPQQIPIHDVFEIINTAYMYNDWDYSKKKYSQISEDKRANNCIECGNCEDQCPQHIGIIEALKKCHEELRLPS</sequence>
<dbReference type="OrthoDB" id="9773828at2"/>
<dbReference type="PROSITE" id="PS51379">
    <property type="entry name" value="4FE4S_FER_2"/>
    <property type="match status" value="1"/>
</dbReference>
<evidence type="ECO:0000256" key="2">
    <source>
        <dbReference type="ARBA" id="ARBA00023004"/>
    </source>
</evidence>
<accession>A0A366IFL9</accession>
<keyword evidence="6" id="KW-1185">Reference proteome</keyword>
<organism evidence="5 6">
    <name type="scientific">Alkalibaculum bacchi</name>
    <dbReference type="NCBI Taxonomy" id="645887"/>
    <lineage>
        <taxon>Bacteria</taxon>
        <taxon>Bacillati</taxon>
        <taxon>Bacillota</taxon>
        <taxon>Clostridia</taxon>
        <taxon>Eubacteriales</taxon>
        <taxon>Eubacteriaceae</taxon>
        <taxon>Alkalibaculum</taxon>
    </lineage>
</organism>